<dbReference type="AlphaFoldDB" id="A0A835U5N0"/>
<feature type="compositionally biased region" description="Basic and acidic residues" evidence="3">
    <location>
        <begin position="158"/>
        <end position="170"/>
    </location>
</feature>
<proteinExistence type="predicted"/>
<reference evidence="4 5" key="1">
    <citation type="journal article" date="2020" name="Nat. Food">
        <title>A phased Vanilla planifolia genome enables genetic improvement of flavour and production.</title>
        <authorList>
            <person name="Hasing T."/>
            <person name="Tang H."/>
            <person name="Brym M."/>
            <person name="Khazi F."/>
            <person name="Huang T."/>
            <person name="Chambers A.H."/>
        </authorList>
    </citation>
    <scope>NUCLEOTIDE SEQUENCE [LARGE SCALE GENOMIC DNA]</scope>
    <source>
        <tissue evidence="4">Leaf</tissue>
    </source>
</reference>
<feature type="region of interest" description="Disordered" evidence="3">
    <location>
        <begin position="141"/>
        <end position="214"/>
    </location>
</feature>
<comment type="subcellular location">
    <subcellularLocation>
        <location evidence="1">Nucleus</location>
    </subcellularLocation>
</comment>
<feature type="compositionally biased region" description="Low complexity" evidence="3">
    <location>
        <begin position="141"/>
        <end position="155"/>
    </location>
</feature>
<dbReference type="GO" id="GO:0005634">
    <property type="term" value="C:nucleus"/>
    <property type="evidence" value="ECO:0007669"/>
    <property type="project" value="UniProtKB-SubCell"/>
</dbReference>
<accession>A0A835U5N0</accession>
<dbReference type="PANTHER" id="PTHR33172">
    <property type="entry name" value="OS08G0516900 PROTEIN"/>
    <property type="match status" value="1"/>
</dbReference>
<gene>
    <name evidence="4" type="ORF">HPP92_027667</name>
</gene>
<dbReference type="PANTHER" id="PTHR33172:SF91">
    <property type="entry name" value="PROTEIN OXIDATIVE STRESS 3 LIKE 5"/>
    <property type="match status" value="1"/>
</dbReference>
<dbReference type="Proteomes" id="UP000639772">
    <property type="component" value="Unassembled WGS sequence"/>
</dbReference>
<evidence type="ECO:0000256" key="3">
    <source>
        <dbReference type="SAM" id="MobiDB-lite"/>
    </source>
</evidence>
<feature type="compositionally biased region" description="Low complexity" evidence="3">
    <location>
        <begin position="43"/>
        <end position="58"/>
    </location>
</feature>
<dbReference type="EMBL" id="JADCNM010000267">
    <property type="protein sequence ID" value="KAG0448765.1"/>
    <property type="molecule type" value="Genomic_DNA"/>
</dbReference>
<evidence type="ECO:0000313" key="5">
    <source>
        <dbReference type="Proteomes" id="UP000639772"/>
    </source>
</evidence>
<comment type="caution">
    <text evidence="4">The sequence shown here is derived from an EMBL/GenBank/DDBJ whole genome shotgun (WGS) entry which is preliminary data.</text>
</comment>
<keyword evidence="2" id="KW-0539">Nucleus</keyword>
<feature type="region of interest" description="Disordered" evidence="3">
    <location>
        <begin position="35"/>
        <end position="80"/>
    </location>
</feature>
<name>A0A835U5N0_VANPL</name>
<organism evidence="4 5">
    <name type="scientific">Vanilla planifolia</name>
    <name type="common">Vanilla</name>
    <dbReference type="NCBI Taxonomy" id="51239"/>
    <lineage>
        <taxon>Eukaryota</taxon>
        <taxon>Viridiplantae</taxon>
        <taxon>Streptophyta</taxon>
        <taxon>Embryophyta</taxon>
        <taxon>Tracheophyta</taxon>
        <taxon>Spermatophyta</taxon>
        <taxon>Magnoliopsida</taxon>
        <taxon>Liliopsida</taxon>
        <taxon>Asparagales</taxon>
        <taxon>Orchidaceae</taxon>
        <taxon>Vanilloideae</taxon>
        <taxon>Vanilleae</taxon>
        <taxon>Vanilla</taxon>
    </lineage>
</organism>
<feature type="compositionally biased region" description="Polar residues" evidence="3">
    <location>
        <begin position="188"/>
        <end position="214"/>
    </location>
</feature>
<sequence>MGNVSDSVQEIRTEDAVDAGMKALHTFSFIVKNPEEEGDAEFSSDSSSIGADSSASSFEEGEDGKIKLEEEEEEEATATTFVSLDSLEDSLPIKRGLSAFFSGKSKSFASLSDASASTAKDLAKTENPFNKRRRIQVANKVSWSRRASCSSLVSSPPEVKEEGEQGKLDEGTESPMVPLSNSSDRRGSNTTFKPPRSLSLSDLQHGWTNLSSLL</sequence>
<protein>
    <submittedName>
        <fullName evidence="4">Uncharacterized protein</fullName>
    </submittedName>
</protein>
<evidence type="ECO:0000256" key="2">
    <source>
        <dbReference type="ARBA" id="ARBA00023242"/>
    </source>
</evidence>
<evidence type="ECO:0000256" key="1">
    <source>
        <dbReference type="ARBA" id="ARBA00004123"/>
    </source>
</evidence>
<dbReference type="InterPro" id="IPR051992">
    <property type="entry name" value="OxStress_Response_Reg"/>
</dbReference>
<dbReference type="OrthoDB" id="696276at2759"/>
<dbReference type="GO" id="GO:0006950">
    <property type="term" value="P:response to stress"/>
    <property type="evidence" value="ECO:0007669"/>
    <property type="project" value="UniProtKB-ARBA"/>
</dbReference>
<evidence type="ECO:0000313" key="4">
    <source>
        <dbReference type="EMBL" id="KAG0448765.1"/>
    </source>
</evidence>